<dbReference type="AlphaFoldDB" id="A0A1G2LDJ7"/>
<keyword evidence="1" id="KW-1133">Transmembrane helix</keyword>
<accession>A0A1G2LDJ7</accession>
<reference evidence="2 3" key="1">
    <citation type="journal article" date="2016" name="Nat. Commun.">
        <title>Thousands of microbial genomes shed light on interconnected biogeochemical processes in an aquifer system.</title>
        <authorList>
            <person name="Anantharaman K."/>
            <person name="Brown C.T."/>
            <person name="Hug L.A."/>
            <person name="Sharon I."/>
            <person name="Castelle C.J."/>
            <person name="Probst A.J."/>
            <person name="Thomas B.C."/>
            <person name="Singh A."/>
            <person name="Wilkins M.J."/>
            <person name="Karaoz U."/>
            <person name="Brodie E.L."/>
            <person name="Williams K.H."/>
            <person name="Hubbard S.S."/>
            <person name="Banfield J.F."/>
        </authorList>
    </citation>
    <scope>NUCLEOTIDE SEQUENCE [LARGE SCALE GENOMIC DNA]</scope>
</reference>
<comment type="caution">
    <text evidence="2">The sequence shown here is derived from an EMBL/GenBank/DDBJ whole genome shotgun (WGS) entry which is preliminary data.</text>
</comment>
<evidence type="ECO:0000313" key="2">
    <source>
        <dbReference type="EMBL" id="OHA09670.1"/>
    </source>
</evidence>
<dbReference type="EMBL" id="MHQT01000017">
    <property type="protein sequence ID" value="OHA09670.1"/>
    <property type="molecule type" value="Genomic_DNA"/>
</dbReference>
<proteinExistence type="predicted"/>
<keyword evidence="1" id="KW-0812">Transmembrane</keyword>
<name>A0A1G2LDJ7_9BACT</name>
<evidence type="ECO:0000256" key="1">
    <source>
        <dbReference type="SAM" id="Phobius"/>
    </source>
</evidence>
<protein>
    <submittedName>
        <fullName evidence="2">Uncharacterized protein</fullName>
    </submittedName>
</protein>
<keyword evidence="1" id="KW-0472">Membrane</keyword>
<feature type="transmembrane region" description="Helical" evidence="1">
    <location>
        <begin position="60"/>
        <end position="79"/>
    </location>
</feature>
<evidence type="ECO:0000313" key="3">
    <source>
        <dbReference type="Proteomes" id="UP000178977"/>
    </source>
</evidence>
<sequence length="161" mass="17512">MPNVALEHVGKPHSCCEAGISAAAPNGSDSTYLKICLVLRRGASLEILASRFRKRVSQHALFVLAVALCIIVAPALAGANHWPEPFEYMNGTAPREPEFLPCPLDAIPDAECATQRDELNRTSYRIVRKDGVIIRVVKVLLEGSVALTIYPLPPDGNNKQK</sequence>
<organism evidence="2 3">
    <name type="scientific">Candidatus Sungbacteria bacterium RIFCSPLOWO2_01_FULL_60_25</name>
    <dbReference type="NCBI Taxonomy" id="1802281"/>
    <lineage>
        <taxon>Bacteria</taxon>
        <taxon>Candidatus Sungiibacteriota</taxon>
    </lineage>
</organism>
<dbReference type="Proteomes" id="UP000178977">
    <property type="component" value="Unassembled WGS sequence"/>
</dbReference>
<gene>
    <name evidence="2" type="ORF">A3A44_02730</name>
</gene>